<accession>A0A540MAC1</accession>
<evidence type="ECO:0000313" key="1">
    <source>
        <dbReference type="EMBL" id="TQD95628.1"/>
    </source>
</evidence>
<organism evidence="1 2">
    <name type="scientific">Malus baccata</name>
    <name type="common">Siberian crab apple</name>
    <name type="synonym">Pyrus baccata</name>
    <dbReference type="NCBI Taxonomy" id="106549"/>
    <lineage>
        <taxon>Eukaryota</taxon>
        <taxon>Viridiplantae</taxon>
        <taxon>Streptophyta</taxon>
        <taxon>Embryophyta</taxon>
        <taxon>Tracheophyta</taxon>
        <taxon>Spermatophyta</taxon>
        <taxon>Magnoliopsida</taxon>
        <taxon>eudicotyledons</taxon>
        <taxon>Gunneridae</taxon>
        <taxon>Pentapetalae</taxon>
        <taxon>rosids</taxon>
        <taxon>fabids</taxon>
        <taxon>Rosales</taxon>
        <taxon>Rosaceae</taxon>
        <taxon>Amygdaloideae</taxon>
        <taxon>Maleae</taxon>
        <taxon>Malus</taxon>
    </lineage>
</organism>
<gene>
    <name evidence="1" type="ORF">C1H46_018776</name>
</gene>
<keyword evidence="2" id="KW-1185">Reference proteome</keyword>
<proteinExistence type="predicted"/>
<evidence type="ECO:0000313" key="2">
    <source>
        <dbReference type="Proteomes" id="UP000315295"/>
    </source>
</evidence>
<sequence>MAKSASIEDKDGDFEISASRLSRGVNRSQVRQIFRRVPDAGCEIKKDPSGIKHNILSEDKLHVVIKRCTTQNVVYHVPSPPQKEPKRSFLLNSV</sequence>
<protein>
    <submittedName>
        <fullName evidence="1">Uncharacterized protein</fullName>
    </submittedName>
</protein>
<dbReference type="AlphaFoldDB" id="A0A540MAC1"/>
<comment type="caution">
    <text evidence="1">The sequence shown here is derived from an EMBL/GenBank/DDBJ whole genome shotgun (WGS) entry which is preliminary data.</text>
</comment>
<dbReference type="Proteomes" id="UP000315295">
    <property type="component" value="Unassembled WGS sequence"/>
</dbReference>
<name>A0A540MAC1_MALBA</name>
<reference evidence="1 2" key="1">
    <citation type="journal article" date="2019" name="G3 (Bethesda)">
        <title>Sequencing of a Wild Apple (Malus baccata) Genome Unravels the Differences Between Cultivated and Wild Apple Species Regarding Disease Resistance and Cold Tolerance.</title>
        <authorList>
            <person name="Chen X."/>
        </authorList>
    </citation>
    <scope>NUCLEOTIDE SEQUENCE [LARGE SCALE GENOMIC DNA]</scope>
    <source>
        <strain evidence="2">cv. Shandingzi</strain>
        <tissue evidence="1">Leaves</tissue>
    </source>
</reference>
<dbReference type="EMBL" id="VIEB01000309">
    <property type="protein sequence ID" value="TQD95628.1"/>
    <property type="molecule type" value="Genomic_DNA"/>
</dbReference>